<protein>
    <submittedName>
        <fullName evidence="1">Uncharacterized protein</fullName>
    </submittedName>
</protein>
<dbReference type="Proteomes" id="UP001235939">
    <property type="component" value="Chromosome 13"/>
</dbReference>
<dbReference type="EMBL" id="CP092875">
    <property type="protein sequence ID" value="UYV75496.1"/>
    <property type="molecule type" value="Genomic_DNA"/>
</dbReference>
<evidence type="ECO:0000313" key="1">
    <source>
        <dbReference type="EMBL" id="UYV75496.1"/>
    </source>
</evidence>
<gene>
    <name evidence="1" type="ORF">LAZ67_13000404</name>
</gene>
<reference evidence="1 2" key="1">
    <citation type="submission" date="2022-01" db="EMBL/GenBank/DDBJ databases">
        <title>A chromosomal length assembly of Cordylochernes scorpioides.</title>
        <authorList>
            <person name="Zeh D."/>
            <person name="Zeh J."/>
        </authorList>
    </citation>
    <scope>NUCLEOTIDE SEQUENCE [LARGE SCALE GENOMIC DNA]</scope>
    <source>
        <strain evidence="1">IN4F17</strain>
        <tissue evidence="1">Whole Body</tissue>
    </source>
</reference>
<organism evidence="1 2">
    <name type="scientific">Cordylochernes scorpioides</name>
    <dbReference type="NCBI Taxonomy" id="51811"/>
    <lineage>
        <taxon>Eukaryota</taxon>
        <taxon>Metazoa</taxon>
        <taxon>Ecdysozoa</taxon>
        <taxon>Arthropoda</taxon>
        <taxon>Chelicerata</taxon>
        <taxon>Arachnida</taxon>
        <taxon>Pseudoscorpiones</taxon>
        <taxon>Cheliferoidea</taxon>
        <taxon>Chernetidae</taxon>
        <taxon>Cordylochernes</taxon>
    </lineage>
</organism>
<keyword evidence="2" id="KW-1185">Reference proteome</keyword>
<accession>A0ABY6L5D9</accession>
<evidence type="ECO:0000313" key="2">
    <source>
        <dbReference type="Proteomes" id="UP001235939"/>
    </source>
</evidence>
<sequence>MKHDAFFFFFFFYPQTKIQSLEWHTPSSPRKKKVRLDKSKGKNLPLELHERFVPLKVFKAVKDP</sequence>
<proteinExistence type="predicted"/>
<name>A0ABY6L5D9_9ARAC</name>